<reference evidence="2 3" key="1">
    <citation type="journal article" date="2021" name="Sci. Rep.">
        <title>Chromosome anchoring in Senegalese sole (Solea senegalensis) reveals sex-associated markers and genome rearrangements in flatfish.</title>
        <authorList>
            <person name="Guerrero-Cozar I."/>
            <person name="Gomez-Garrido J."/>
            <person name="Berbel C."/>
            <person name="Martinez-Blanch J.F."/>
            <person name="Alioto T."/>
            <person name="Claros M.G."/>
            <person name="Gagnaire P.A."/>
            <person name="Manchado M."/>
        </authorList>
    </citation>
    <scope>NUCLEOTIDE SEQUENCE [LARGE SCALE GENOMIC DNA]</scope>
    <source>
        <strain evidence="2">Sse05_10M</strain>
    </source>
</reference>
<evidence type="ECO:0000313" key="3">
    <source>
        <dbReference type="Proteomes" id="UP000693946"/>
    </source>
</evidence>
<gene>
    <name evidence="2" type="ORF">JOB18_025157</name>
</gene>
<comment type="caution">
    <text evidence="2">The sequence shown here is derived from an EMBL/GenBank/DDBJ whole genome shotgun (WGS) entry which is preliminary data.</text>
</comment>
<dbReference type="Proteomes" id="UP000693946">
    <property type="component" value="Linkage Group LG3"/>
</dbReference>
<sequence length="65" mass="7147">MAARGPKLRLFTSTFFFLSREKPRLHRVVTARTTAESPRTRPDGSGGVRTLTSSFNGEFTVMSAG</sequence>
<evidence type="ECO:0000256" key="1">
    <source>
        <dbReference type="SAM" id="MobiDB-lite"/>
    </source>
</evidence>
<dbReference type="EMBL" id="JAGKHQ010000015">
    <property type="protein sequence ID" value="KAG7496801.1"/>
    <property type="molecule type" value="Genomic_DNA"/>
</dbReference>
<feature type="region of interest" description="Disordered" evidence="1">
    <location>
        <begin position="28"/>
        <end position="51"/>
    </location>
</feature>
<dbReference type="AlphaFoldDB" id="A0AAV6QXM0"/>
<accession>A0AAV6QXM0</accession>
<keyword evidence="3" id="KW-1185">Reference proteome</keyword>
<name>A0AAV6QXM0_SOLSE</name>
<protein>
    <submittedName>
        <fullName evidence="2">Uncharacterized protein</fullName>
    </submittedName>
</protein>
<evidence type="ECO:0000313" key="2">
    <source>
        <dbReference type="EMBL" id="KAG7496801.1"/>
    </source>
</evidence>
<proteinExistence type="predicted"/>
<organism evidence="2 3">
    <name type="scientific">Solea senegalensis</name>
    <name type="common">Senegalese sole</name>
    <dbReference type="NCBI Taxonomy" id="28829"/>
    <lineage>
        <taxon>Eukaryota</taxon>
        <taxon>Metazoa</taxon>
        <taxon>Chordata</taxon>
        <taxon>Craniata</taxon>
        <taxon>Vertebrata</taxon>
        <taxon>Euteleostomi</taxon>
        <taxon>Actinopterygii</taxon>
        <taxon>Neopterygii</taxon>
        <taxon>Teleostei</taxon>
        <taxon>Neoteleostei</taxon>
        <taxon>Acanthomorphata</taxon>
        <taxon>Carangaria</taxon>
        <taxon>Pleuronectiformes</taxon>
        <taxon>Pleuronectoidei</taxon>
        <taxon>Soleidae</taxon>
        <taxon>Solea</taxon>
    </lineage>
</organism>